<feature type="compositionally biased region" description="Acidic residues" evidence="12">
    <location>
        <begin position="425"/>
        <end position="440"/>
    </location>
</feature>
<keyword evidence="11" id="KW-0175">Coiled coil</keyword>
<evidence type="ECO:0000259" key="13">
    <source>
        <dbReference type="PROSITE" id="PS51719"/>
    </source>
</evidence>
<keyword evidence="4" id="KW-0809">Transit peptide</keyword>
<dbReference type="InterPro" id="IPR027417">
    <property type="entry name" value="P-loop_NTPase"/>
</dbReference>
<evidence type="ECO:0000313" key="15">
    <source>
        <dbReference type="Proteomes" id="UP001527925"/>
    </source>
</evidence>
<dbReference type="InterPro" id="IPR016491">
    <property type="entry name" value="Septin"/>
</dbReference>
<evidence type="ECO:0000256" key="1">
    <source>
        <dbReference type="ARBA" id="ARBA00004173"/>
    </source>
</evidence>
<dbReference type="CDD" id="cd01850">
    <property type="entry name" value="CDC_Septin"/>
    <property type="match status" value="1"/>
</dbReference>
<organism evidence="14 15">
    <name type="scientific">Polyrhizophydium stewartii</name>
    <dbReference type="NCBI Taxonomy" id="2732419"/>
    <lineage>
        <taxon>Eukaryota</taxon>
        <taxon>Fungi</taxon>
        <taxon>Fungi incertae sedis</taxon>
        <taxon>Chytridiomycota</taxon>
        <taxon>Chytridiomycota incertae sedis</taxon>
        <taxon>Chytridiomycetes</taxon>
        <taxon>Rhizophydiales</taxon>
        <taxon>Rhizophydiales incertae sedis</taxon>
        <taxon>Polyrhizophydium</taxon>
    </lineage>
</organism>
<comment type="function">
    <text evidence="9">Mitochondrial ribosome (mitoribosome) assembly factor. Binds at the interface of the head and body domains of the mitochondrial small ribosomal subunit (mt-SSU), occluding the mRNA channel and preventing compaction of the head domain towards the body. Probable inactive methyltransferase: retains the characteristic folding and ability to bind S-adenosyl-L-methionine, but it probably lost its methyltransferase activity.</text>
</comment>
<comment type="similarity">
    <text evidence="10">Belongs to the TRAFAC class TrmE-Era-EngA-EngB-Septin-like GTPase superfamily. Septin GTPase family.</text>
</comment>
<dbReference type="PANTHER" id="PTHR18884">
    <property type="entry name" value="SEPTIN"/>
    <property type="match status" value="1"/>
</dbReference>
<evidence type="ECO:0000256" key="5">
    <source>
        <dbReference type="ARBA" id="ARBA00023004"/>
    </source>
</evidence>
<protein>
    <submittedName>
        <fullName evidence="14">Septin-6</fullName>
    </submittedName>
</protein>
<comment type="caution">
    <text evidence="14">The sequence shown here is derived from an EMBL/GenBank/DDBJ whole genome shotgun (WGS) entry which is preliminary data.</text>
</comment>
<keyword evidence="8 10" id="KW-0342">GTP-binding</keyword>
<feature type="coiled-coil region" evidence="11">
    <location>
        <begin position="330"/>
        <end position="397"/>
    </location>
</feature>
<keyword evidence="7" id="KW-0496">Mitochondrion</keyword>
<dbReference type="Gene3D" id="3.40.50.300">
    <property type="entry name" value="P-loop containing nucleotide triphosphate hydrolases"/>
    <property type="match status" value="1"/>
</dbReference>
<evidence type="ECO:0000256" key="11">
    <source>
        <dbReference type="SAM" id="Coils"/>
    </source>
</evidence>
<dbReference type="Proteomes" id="UP001527925">
    <property type="component" value="Unassembled WGS sequence"/>
</dbReference>
<dbReference type="Gene3D" id="3.40.50.150">
    <property type="entry name" value="Vaccinia Virus protein VP39"/>
    <property type="match status" value="1"/>
</dbReference>
<keyword evidence="2" id="KW-0479">Metal-binding</keyword>
<sequence length="953" mass="107385">MPLEFALQHRGQNPDPGPWKLPRSVPLRPAEPLGITELPAQRVRRSKRLPYTFNLMVVGESGLGKTTFLNTLFNTTLAERAQKSLSAAKTVSIKPTTYELSEDGVTLMLTVIDTPGFGDQLNRETNFDPIINYIETQYDKYLNAEKSQQVRQNITDTRVHALLYFLPPTGGNRLRELDLEFMQRLSTKVNIIPVIGKADTLAPEEALAYKQAILRDFATYDIRIYPTHHAEDRDFVPNVERFIPFTVIGSETLVKVGNKEVRGRSYRWGTVEVENPEHCDFVHLRELLVRTNMQDLIETTHTIHYSQYRGVKIRGKGRPESFLACDDYYESRIENAKRALTEEMQRKEDEMRQRFVAKVREKEQSLREREDALNATRQKMMEELEMLRQAVEAEEIAFNEIAAAVSSVVADPLGDGLPDGLPGGLDDDHDADHDDASDDADSTRKLRVTAPVRLGRNRVGTVMMPKDLNDEHLALTVTKDMVKACKMILVSNLSHGHQTKYLTLLSQEAKAGETRVYPKSPFTLPFDQIMAPAYTAARMPILFGAADFVFRDIAKRLPGFQPKSILDFGTGPGTAIWAARKHFPASLHAAVGIDISAPMLEIAQRFAALPESGVKDFQAVRYLSPADSVPDEDKHDLVVAAFSLSELPSNAVRNEAIKTLWAQTRDMLVLIDRGTPDISRQIGHARQMILDLERATPDALPNAHLIAPCPHDKVCPLLEKNATWCHFSQSSHRNERVRDITRNLKNSKKDSEDIKFSYVVLRRGPRPPHVEPTPGVLASLHMHLEDWSEEDRVTLRGMSMDWPRLIAPPIKAKKKIILDLCTKDAQIHRIVCTKVASKRIGVPSYYSEARKVRWGDLWPHAPTSAVLIRAPIADKLRQEAEKRAERGQEPAGDNLDAAEASETDDVDDTDERGADEKGKRPKRDPLVPRERVSKGSARKEYKKWAEKANKIGA</sequence>
<proteinExistence type="inferred from homology"/>
<dbReference type="Pfam" id="PF09243">
    <property type="entry name" value="Rsm22"/>
    <property type="match status" value="1"/>
</dbReference>
<feature type="region of interest" description="Disordered" evidence="12">
    <location>
        <begin position="1"/>
        <end position="22"/>
    </location>
</feature>
<evidence type="ECO:0000256" key="6">
    <source>
        <dbReference type="ARBA" id="ARBA00023014"/>
    </source>
</evidence>
<feature type="region of interest" description="Disordered" evidence="12">
    <location>
        <begin position="415"/>
        <end position="444"/>
    </location>
</feature>
<keyword evidence="6" id="KW-0411">Iron-sulfur</keyword>
<dbReference type="EMBL" id="JADGIZ020000012">
    <property type="protein sequence ID" value="KAL2917283.1"/>
    <property type="molecule type" value="Genomic_DNA"/>
</dbReference>
<feature type="compositionally biased region" description="Basic and acidic residues" evidence="12">
    <location>
        <begin position="911"/>
        <end position="953"/>
    </location>
</feature>
<evidence type="ECO:0000256" key="10">
    <source>
        <dbReference type="RuleBase" id="RU004560"/>
    </source>
</evidence>
<comment type="subcellular location">
    <subcellularLocation>
        <location evidence="1">Mitochondrion</location>
    </subcellularLocation>
</comment>
<evidence type="ECO:0000256" key="12">
    <source>
        <dbReference type="SAM" id="MobiDB-lite"/>
    </source>
</evidence>
<evidence type="ECO:0000256" key="8">
    <source>
        <dbReference type="ARBA" id="ARBA00023134"/>
    </source>
</evidence>
<dbReference type="CDD" id="cd02440">
    <property type="entry name" value="AdoMet_MTases"/>
    <property type="match status" value="1"/>
</dbReference>
<keyword evidence="3 10" id="KW-0547">Nucleotide-binding</keyword>
<name>A0ABR4NCP6_9FUNG</name>
<feature type="region of interest" description="Disordered" evidence="12">
    <location>
        <begin position="878"/>
        <end position="953"/>
    </location>
</feature>
<dbReference type="SUPFAM" id="SSF52540">
    <property type="entry name" value="P-loop containing nucleoside triphosphate hydrolases"/>
    <property type="match status" value="1"/>
</dbReference>
<evidence type="ECO:0000256" key="3">
    <source>
        <dbReference type="ARBA" id="ARBA00022741"/>
    </source>
</evidence>
<accession>A0ABR4NCP6</accession>
<gene>
    <name evidence="14" type="primary">SEPT6_1</name>
    <name evidence="14" type="ORF">HK105_203348</name>
</gene>
<evidence type="ECO:0000256" key="2">
    <source>
        <dbReference type="ARBA" id="ARBA00022723"/>
    </source>
</evidence>
<feature type="compositionally biased region" description="Basic and acidic residues" evidence="12">
    <location>
        <begin position="878"/>
        <end position="888"/>
    </location>
</feature>
<feature type="domain" description="Septin-type G" evidence="13">
    <location>
        <begin position="49"/>
        <end position="315"/>
    </location>
</feature>
<evidence type="ECO:0000256" key="4">
    <source>
        <dbReference type="ARBA" id="ARBA00022946"/>
    </source>
</evidence>
<dbReference type="PROSITE" id="PS51719">
    <property type="entry name" value="G_SEPTIN"/>
    <property type="match status" value="1"/>
</dbReference>
<dbReference type="Pfam" id="PF00735">
    <property type="entry name" value="Septin"/>
    <property type="match status" value="1"/>
</dbReference>
<reference evidence="14 15" key="1">
    <citation type="submission" date="2023-09" db="EMBL/GenBank/DDBJ databases">
        <title>Pangenome analysis of Batrachochytrium dendrobatidis and related Chytrids.</title>
        <authorList>
            <person name="Yacoub M.N."/>
            <person name="Stajich J.E."/>
            <person name="James T.Y."/>
        </authorList>
    </citation>
    <scope>NUCLEOTIDE SEQUENCE [LARGE SCALE GENOMIC DNA]</scope>
    <source>
        <strain evidence="14 15">JEL0888</strain>
    </source>
</reference>
<keyword evidence="15" id="KW-1185">Reference proteome</keyword>
<evidence type="ECO:0000256" key="9">
    <source>
        <dbReference type="ARBA" id="ARBA00045681"/>
    </source>
</evidence>
<dbReference type="InterPro" id="IPR029063">
    <property type="entry name" value="SAM-dependent_MTases_sf"/>
</dbReference>
<evidence type="ECO:0000313" key="14">
    <source>
        <dbReference type="EMBL" id="KAL2917283.1"/>
    </source>
</evidence>
<dbReference type="SUPFAM" id="SSF53335">
    <property type="entry name" value="S-adenosyl-L-methionine-dependent methyltransferases"/>
    <property type="match status" value="1"/>
</dbReference>
<dbReference type="InterPro" id="IPR030379">
    <property type="entry name" value="G_SEPTIN_dom"/>
</dbReference>
<evidence type="ECO:0000256" key="7">
    <source>
        <dbReference type="ARBA" id="ARBA00023128"/>
    </source>
</evidence>
<dbReference type="InterPro" id="IPR015324">
    <property type="entry name" value="Ribosomal_Rsm22-like"/>
</dbReference>
<feature type="compositionally biased region" description="Acidic residues" evidence="12">
    <location>
        <begin position="899"/>
        <end position="910"/>
    </location>
</feature>
<keyword evidence="5" id="KW-0408">Iron</keyword>